<sequence length="282" mass="31345">MHNLFIIRYLQKYLGGLSALLVLAFATGCGLQKDIDVELPAGPAQLVVECYLENNQIPRLTVSETTPYLADPTPAVPTDATVVLTYPDGHRETLTYGPGISRQGKAYTHIGKQRLTVKPGDKFVLDVTDTQGRHVTGTAIAPTVVTIDTLEWKFNDKPAEERQAYVLNTFQDPAGTLDFYRFQIHRNSLANGSEIDYMIEDRLNDGKKITLGTSYQFDSGDTLVVSLYHFDQPYYRYMQSVQNARNANGNPFAQPSAIQSTVQGGLGVFTVLSYQRKTIIIK</sequence>
<dbReference type="AlphaFoldDB" id="A0A5B7ZWB1"/>
<accession>A0A5B7ZWB1</accession>
<dbReference type="Pfam" id="PF14054">
    <property type="entry name" value="DUF4249"/>
    <property type="match status" value="1"/>
</dbReference>
<keyword evidence="2" id="KW-1185">Reference proteome</keyword>
<protein>
    <submittedName>
        <fullName evidence="1">DUF4249 domain-containing protein</fullName>
    </submittedName>
</protein>
<dbReference type="OrthoDB" id="1117499at2"/>
<name>A0A5B7ZWB1_9BACT</name>
<dbReference type="KEGG" id="hyj:FHG12_03020"/>
<reference evidence="1 2" key="1">
    <citation type="submission" date="2019-06" db="EMBL/GenBank/DDBJ databases">
        <authorList>
            <person name="Srinivasan S."/>
        </authorList>
    </citation>
    <scope>NUCLEOTIDE SEQUENCE [LARGE SCALE GENOMIC DNA]</scope>
    <source>
        <strain evidence="1 2">17J68-5</strain>
    </source>
</reference>
<proteinExistence type="predicted"/>
<dbReference type="RefSeq" id="WP_139514212.1">
    <property type="nucleotide sequence ID" value="NZ_CP040896.1"/>
</dbReference>
<dbReference type="InterPro" id="IPR025345">
    <property type="entry name" value="DUF4249"/>
</dbReference>
<dbReference type="Proteomes" id="UP000305398">
    <property type="component" value="Chromosome"/>
</dbReference>
<gene>
    <name evidence="1" type="ORF">FHG12_03020</name>
</gene>
<evidence type="ECO:0000313" key="1">
    <source>
        <dbReference type="EMBL" id="QDA59137.1"/>
    </source>
</evidence>
<evidence type="ECO:0000313" key="2">
    <source>
        <dbReference type="Proteomes" id="UP000305398"/>
    </source>
</evidence>
<dbReference type="EMBL" id="CP040896">
    <property type="protein sequence ID" value="QDA59137.1"/>
    <property type="molecule type" value="Genomic_DNA"/>
</dbReference>
<organism evidence="1 2">
    <name type="scientific">Hymenobacter jejuensis</name>
    <dbReference type="NCBI Taxonomy" id="2502781"/>
    <lineage>
        <taxon>Bacteria</taxon>
        <taxon>Pseudomonadati</taxon>
        <taxon>Bacteroidota</taxon>
        <taxon>Cytophagia</taxon>
        <taxon>Cytophagales</taxon>
        <taxon>Hymenobacteraceae</taxon>
        <taxon>Hymenobacter</taxon>
    </lineage>
</organism>